<accession>A0A372MGN9</accession>
<dbReference type="Pfam" id="PF02169">
    <property type="entry name" value="LPP20"/>
    <property type="match status" value="1"/>
</dbReference>
<dbReference type="PROSITE" id="PS51257">
    <property type="entry name" value="PROKAR_LIPOPROTEIN"/>
    <property type="match status" value="1"/>
</dbReference>
<feature type="signal peptide" evidence="2">
    <location>
        <begin position="1"/>
        <end position="26"/>
    </location>
</feature>
<dbReference type="Proteomes" id="UP000264002">
    <property type="component" value="Unassembled WGS sequence"/>
</dbReference>
<evidence type="ECO:0000256" key="2">
    <source>
        <dbReference type="SAM" id="SignalP"/>
    </source>
</evidence>
<evidence type="ECO:0000313" key="4">
    <source>
        <dbReference type="EMBL" id="RFU94949.1"/>
    </source>
</evidence>
<protein>
    <recommendedName>
        <fullName evidence="3">Lipoprotein LPP20-like domain-containing protein</fullName>
    </recommendedName>
</protein>
<feature type="coiled-coil region" evidence="1">
    <location>
        <begin position="138"/>
        <end position="166"/>
    </location>
</feature>
<dbReference type="AlphaFoldDB" id="A0A372MGN9"/>
<gene>
    <name evidence="4" type="ORF">DYP60_06925</name>
</gene>
<evidence type="ECO:0000313" key="5">
    <source>
        <dbReference type="Proteomes" id="UP000264002"/>
    </source>
</evidence>
<organism evidence="4 5">
    <name type="scientific">Sphaerochaeta halotolerans</name>
    <dbReference type="NCBI Taxonomy" id="2293840"/>
    <lineage>
        <taxon>Bacteria</taxon>
        <taxon>Pseudomonadati</taxon>
        <taxon>Spirochaetota</taxon>
        <taxon>Spirochaetia</taxon>
        <taxon>Spirochaetales</taxon>
        <taxon>Sphaerochaetaceae</taxon>
        <taxon>Sphaerochaeta</taxon>
    </lineage>
</organism>
<reference evidence="4 5" key="2">
    <citation type="submission" date="2018-09" db="EMBL/GenBank/DDBJ databases">
        <title>Genome of Sphaerochaeta halotolerans strain 4-11.</title>
        <authorList>
            <person name="Nazina T.N."/>
            <person name="Sokolova D.S."/>
        </authorList>
    </citation>
    <scope>NUCLEOTIDE SEQUENCE [LARGE SCALE GENOMIC DNA]</scope>
    <source>
        <strain evidence="4 5">4-11</strain>
    </source>
</reference>
<sequence length="188" mass="20862">MKRIMLVSLLCILLAASCAITPKTNADGSPYWTTHPPKSTRSLHYEVGAAKQSTQQLSKMRAESAARDAIGRWASTTVDNALVTFVEESGEVLRSKQMLEVLQNLSVQTVSIALRGVSIEEYYNAPDGTVYVLASYPVKNLKDAYKQQAEKLERQYELEKASAESDLIKAEVLLSYLDALLEEEISEE</sequence>
<dbReference type="OrthoDB" id="370992at2"/>
<dbReference type="RefSeq" id="WP_117330158.1">
    <property type="nucleotide sequence ID" value="NZ_QUWK01000006.1"/>
</dbReference>
<keyword evidence="1" id="KW-0175">Coiled coil</keyword>
<name>A0A372MGN9_9SPIR</name>
<dbReference type="InterPro" id="IPR024952">
    <property type="entry name" value="LPP20-like_dom"/>
</dbReference>
<reference evidence="5" key="1">
    <citation type="submission" date="2018-08" db="EMBL/GenBank/DDBJ databases">
        <authorList>
            <person name="Grouzdev D.S."/>
            <person name="Krutkina M.S."/>
        </authorList>
    </citation>
    <scope>NUCLEOTIDE SEQUENCE [LARGE SCALE GENOMIC DNA]</scope>
    <source>
        <strain evidence="5">4-11</strain>
    </source>
</reference>
<comment type="caution">
    <text evidence="4">The sequence shown here is derived from an EMBL/GenBank/DDBJ whole genome shotgun (WGS) entry which is preliminary data.</text>
</comment>
<feature type="domain" description="Lipoprotein LPP20-like" evidence="3">
    <location>
        <begin position="30"/>
        <end position="134"/>
    </location>
</feature>
<keyword evidence="2" id="KW-0732">Signal</keyword>
<dbReference type="EMBL" id="QUWK01000006">
    <property type="protein sequence ID" value="RFU94949.1"/>
    <property type="molecule type" value="Genomic_DNA"/>
</dbReference>
<feature type="chain" id="PRO_5016778439" description="Lipoprotein LPP20-like domain-containing protein" evidence="2">
    <location>
        <begin position="27"/>
        <end position="188"/>
    </location>
</feature>
<proteinExistence type="predicted"/>
<evidence type="ECO:0000259" key="3">
    <source>
        <dbReference type="Pfam" id="PF02169"/>
    </source>
</evidence>
<keyword evidence="5" id="KW-1185">Reference proteome</keyword>
<evidence type="ECO:0000256" key="1">
    <source>
        <dbReference type="SAM" id="Coils"/>
    </source>
</evidence>